<keyword evidence="9" id="KW-0175">Coiled coil</keyword>
<evidence type="ECO:0000256" key="3">
    <source>
        <dbReference type="ARBA" id="ARBA00022692"/>
    </source>
</evidence>
<evidence type="ECO:0000256" key="5">
    <source>
        <dbReference type="ARBA" id="ARBA00023136"/>
    </source>
</evidence>
<sequence length="133" mass="14895">MESRNRAEQKWGRAAPSAGLPWLVRGLFMVSVVLCFLGFTGALFRMHLGLQGLASGFIFGTAFGIPAGGLIIFIQNLAGETLQEKRNRERREQYEQKLAEWQSRLSVTEVLGQMESNTLEGPQMEIAKESRSY</sequence>
<dbReference type="GO" id="GO:0032981">
    <property type="term" value="P:mitochondrial respiratory chain complex I assembly"/>
    <property type="evidence" value="ECO:0007669"/>
    <property type="project" value="InterPro"/>
</dbReference>
<name>A0A8B9ZRD0_9AVES</name>
<dbReference type="AlphaFoldDB" id="A0A8B9ZRD0"/>
<proteinExistence type="inferred from homology"/>
<accession>A0A8B9ZRD0</accession>
<dbReference type="GO" id="GO:0005739">
    <property type="term" value="C:mitochondrion"/>
    <property type="evidence" value="ECO:0007669"/>
    <property type="project" value="TreeGrafter"/>
</dbReference>
<evidence type="ECO:0000256" key="6">
    <source>
        <dbReference type="ARBA" id="ARBA00037236"/>
    </source>
</evidence>
<feature type="coiled-coil region" evidence="9">
    <location>
        <begin position="84"/>
        <end position="111"/>
    </location>
</feature>
<comment type="subcellular location">
    <subcellularLocation>
        <location evidence="1">Membrane</location>
        <topology evidence="1">Multi-pass membrane protein</topology>
    </subcellularLocation>
</comment>
<organism evidence="11 12">
    <name type="scientific">Anas zonorhyncha</name>
    <name type="common">Eastern spot-billed duck</name>
    <dbReference type="NCBI Taxonomy" id="75864"/>
    <lineage>
        <taxon>Eukaryota</taxon>
        <taxon>Metazoa</taxon>
        <taxon>Chordata</taxon>
        <taxon>Craniata</taxon>
        <taxon>Vertebrata</taxon>
        <taxon>Euteleostomi</taxon>
        <taxon>Archelosauria</taxon>
        <taxon>Archosauria</taxon>
        <taxon>Dinosauria</taxon>
        <taxon>Saurischia</taxon>
        <taxon>Theropoda</taxon>
        <taxon>Coelurosauria</taxon>
        <taxon>Aves</taxon>
        <taxon>Neognathae</taxon>
        <taxon>Galloanserae</taxon>
        <taxon>Anseriformes</taxon>
        <taxon>Anatidae</taxon>
        <taxon>Anatinae</taxon>
        <taxon>Anas</taxon>
    </lineage>
</organism>
<feature type="transmembrane region" description="Helical" evidence="10">
    <location>
        <begin position="56"/>
        <end position="78"/>
    </location>
</feature>
<dbReference type="Ensembl" id="ENSAZOT00000011112.1">
    <property type="protein sequence ID" value="ENSAZOP00000010396.1"/>
    <property type="gene ID" value="ENSAZOG00000006644.1"/>
</dbReference>
<dbReference type="InterPro" id="IPR055299">
    <property type="entry name" value="TIMMDC1"/>
</dbReference>
<keyword evidence="4 10" id="KW-1133">Transmembrane helix</keyword>
<evidence type="ECO:0000256" key="10">
    <source>
        <dbReference type="SAM" id="Phobius"/>
    </source>
</evidence>
<evidence type="ECO:0000256" key="9">
    <source>
        <dbReference type="SAM" id="Coils"/>
    </source>
</evidence>
<reference evidence="11" key="2">
    <citation type="submission" date="2025-09" db="UniProtKB">
        <authorList>
            <consortium name="Ensembl"/>
        </authorList>
    </citation>
    <scope>IDENTIFICATION</scope>
</reference>
<protein>
    <recommendedName>
        <fullName evidence="7">Complex I assembly factor TIMMDC1, mitochondrial</fullName>
    </recommendedName>
    <alternativeName>
        <fullName evidence="8">Translocase of inner mitochondrial membrane domain-containing protein 1</fullName>
    </alternativeName>
</protein>
<reference evidence="11" key="1">
    <citation type="submission" date="2025-08" db="UniProtKB">
        <authorList>
            <consortium name="Ensembl"/>
        </authorList>
    </citation>
    <scope>IDENTIFICATION</scope>
</reference>
<evidence type="ECO:0000313" key="11">
    <source>
        <dbReference type="Ensembl" id="ENSAZOP00000010396.1"/>
    </source>
</evidence>
<dbReference type="Proteomes" id="UP000694549">
    <property type="component" value="Unplaced"/>
</dbReference>
<evidence type="ECO:0000256" key="8">
    <source>
        <dbReference type="ARBA" id="ARBA00041344"/>
    </source>
</evidence>
<keyword evidence="3 10" id="KW-0812">Transmembrane</keyword>
<evidence type="ECO:0000256" key="7">
    <source>
        <dbReference type="ARBA" id="ARBA00040778"/>
    </source>
</evidence>
<keyword evidence="12" id="KW-1185">Reference proteome</keyword>
<comment type="similarity">
    <text evidence="2">Belongs to the Tim17/Tim22/Tim23 family.</text>
</comment>
<dbReference type="PANTHER" id="PTHR13002">
    <property type="entry name" value="C3ORF1 PROTEIN-RELATED"/>
    <property type="match status" value="1"/>
</dbReference>
<comment type="function">
    <text evidence="6">Chaperone protein involved in the assembly of the mitochondrial NADH:ubiquinone oxidoreductase complex (complex I). Participates in constructing the membrane arm of complex I.</text>
</comment>
<keyword evidence="5 10" id="KW-0472">Membrane</keyword>
<evidence type="ECO:0000256" key="1">
    <source>
        <dbReference type="ARBA" id="ARBA00004141"/>
    </source>
</evidence>
<feature type="transmembrane region" description="Helical" evidence="10">
    <location>
        <begin position="20"/>
        <end position="44"/>
    </location>
</feature>
<dbReference type="PANTHER" id="PTHR13002:SF1">
    <property type="entry name" value="COMPLEX I ASSEMBLY FACTOR TIMMDC1, MITOCHONDRIAL"/>
    <property type="match status" value="1"/>
</dbReference>
<dbReference type="GO" id="GO:0016020">
    <property type="term" value="C:membrane"/>
    <property type="evidence" value="ECO:0007669"/>
    <property type="project" value="UniProtKB-SubCell"/>
</dbReference>
<evidence type="ECO:0000256" key="2">
    <source>
        <dbReference type="ARBA" id="ARBA00008444"/>
    </source>
</evidence>
<evidence type="ECO:0000256" key="4">
    <source>
        <dbReference type="ARBA" id="ARBA00022989"/>
    </source>
</evidence>
<evidence type="ECO:0000313" key="12">
    <source>
        <dbReference type="Proteomes" id="UP000694549"/>
    </source>
</evidence>